<dbReference type="PANTHER" id="PTHR33376:SF2">
    <property type="entry name" value="DICARBOXYLATE-BINDING PERIPLASMIC PROTEIN"/>
    <property type="match status" value="1"/>
</dbReference>
<evidence type="ECO:0000256" key="1">
    <source>
        <dbReference type="ARBA" id="ARBA00022729"/>
    </source>
</evidence>
<dbReference type="Gene3D" id="3.40.190.170">
    <property type="entry name" value="Bacterial extracellular solute-binding protein, family 7"/>
    <property type="match status" value="1"/>
</dbReference>
<evidence type="ECO:0000313" key="4">
    <source>
        <dbReference type="Proteomes" id="UP001595752"/>
    </source>
</evidence>
<keyword evidence="1 2" id="KW-0732">Signal</keyword>
<dbReference type="Proteomes" id="UP001595752">
    <property type="component" value="Unassembled WGS sequence"/>
</dbReference>
<evidence type="ECO:0000256" key="2">
    <source>
        <dbReference type="SAM" id="SignalP"/>
    </source>
</evidence>
<feature type="signal peptide" evidence="2">
    <location>
        <begin position="1"/>
        <end position="22"/>
    </location>
</feature>
<evidence type="ECO:0000313" key="3">
    <source>
        <dbReference type="EMBL" id="MFC3882209.1"/>
    </source>
</evidence>
<comment type="caution">
    <text evidence="3">The sequence shown here is derived from an EMBL/GenBank/DDBJ whole genome shotgun (WGS) entry which is preliminary data.</text>
</comment>
<keyword evidence="4" id="KW-1185">Reference proteome</keyword>
<protein>
    <submittedName>
        <fullName evidence="3">TRAP transporter substrate-binding protein</fullName>
    </submittedName>
</protein>
<accession>A0ABV8AZD3</accession>
<dbReference type="NCBIfam" id="NF037995">
    <property type="entry name" value="TRAP_S1"/>
    <property type="match status" value="1"/>
</dbReference>
<name>A0ABV8AZD3_9BACI</name>
<proteinExistence type="predicted"/>
<dbReference type="InterPro" id="IPR018389">
    <property type="entry name" value="DctP_fam"/>
</dbReference>
<dbReference type="PIRSF" id="PIRSF006470">
    <property type="entry name" value="DctB"/>
    <property type="match status" value="1"/>
</dbReference>
<feature type="chain" id="PRO_5047303204" evidence="2">
    <location>
        <begin position="23"/>
        <end position="336"/>
    </location>
</feature>
<organism evidence="3 4">
    <name type="scientific">Bacillus songklensis</name>
    <dbReference type="NCBI Taxonomy" id="1069116"/>
    <lineage>
        <taxon>Bacteria</taxon>
        <taxon>Bacillati</taxon>
        <taxon>Bacillota</taxon>
        <taxon>Bacilli</taxon>
        <taxon>Bacillales</taxon>
        <taxon>Bacillaceae</taxon>
        <taxon>Bacillus</taxon>
    </lineage>
</organism>
<gene>
    <name evidence="3" type="ORF">ACFOU2_01175</name>
</gene>
<dbReference type="InterPro" id="IPR038404">
    <property type="entry name" value="TRAP_DctP_sf"/>
</dbReference>
<dbReference type="CDD" id="cd13603">
    <property type="entry name" value="PBP2_TRAP_Siap_TeaA_like"/>
    <property type="match status" value="1"/>
</dbReference>
<sequence length="336" mass="37520">MIKNLYLYLALFVSVISLSACSQNTGQAQNAESGEHTFKLTTIVQPTHVWAKTAEKFNEELQARSNGRMKVEIYPSSQLGQEKDMIQQLETGVVDFGFITNAYLSTRAPYFNAWFLPFLFDSTDEAIQMRDSETAKKMLDKLGEQRIIGMDYLFTGNHHFLMAKGAIDSPDDLQGQKMRTTGASIINETFEQFGATATSIPINEIYTALQTGVVGGIHASVDGIITQRFQEVAEDYSLISAFAFPAIVVASEKTMNSLSSEDRKIVNEAMKAAADWGIQEAVKVDHEDLSKLKDAGLNVHEIANKDEFRKAVNGIYEKYSKQDPLIKQFIKEVQEK</sequence>
<dbReference type="RefSeq" id="WP_377911465.1">
    <property type="nucleotide sequence ID" value="NZ_JBHRZT010000007.1"/>
</dbReference>
<dbReference type="PANTHER" id="PTHR33376">
    <property type="match status" value="1"/>
</dbReference>
<dbReference type="PROSITE" id="PS51257">
    <property type="entry name" value="PROKAR_LIPOPROTEIN"/>
    <property type="match status" value="1"/>
</dbReference>
<dbReference type="Pfam" id="PF03480">
    <property type="entry name" value="DctP"/>
    <property type="match status" value="1"/>
</dbReference>
<reference evidence="4" key="1">
    <citation type="journal article" date="2019" name="Int. J. Syst. Evol. Microbiol.">
        <title>The Global Catalogue of Microorganisms (GCM) 10K type strain sequencing project: providing services to taxonomists for standard genome sequencing and annotation.</title>
        <authorList>
            <consortium name="The Broad Institute Genomics Platform"/>
            <consortium name="The Broad Institute Genome Sequencing Center for Infectious Disease"/>
            <person name="Wu L."/>
            <person name="Ma J."/>
        </authorList>
    </citation>
    <scope>NUCLEOTIDE SEQUENCE [LARGE SCALE GENOMIC DNA]</scope>
    <source>
        <strain evidence="4">CCUG 61889</strain>
    </source>
</reference>
<dbReference type="InterPro" id="IPR004682">
    <property type="entry name" value="TRAP_DctP"/>
</dbReference>
<dbReference type="EMBL" id="JBHRZT010000007">
    <property type="protein sequence ID" value="MFC3882209.1"/>
    <property type="molecule type" value="Genomic_DNA"/>
</dbReference>